<reference evidence="2 3" key="1">
    <citation type="submission" date="2023-10" db="EMBL/GenBank/DDBJ databases">
        <title>Chromosome-scale genome assembly provides insights into flower coloration mechanisms of Canna indica.</title>
        <authorList>
            <person name="Li C."/>
        </authorList>
    </citation>
    <scope>NUCLEOTIDE SEQUENCE [LARGE SCALE GENOMIC DNA]</scope>
    <source>
        <tissue evidence="2">Flower</tissue>
    </source>
</reference>
<proteinExistence type="predicted"/>
<protein>
    <submittedName>
        <fullName evidence="2">Uncharacterized protein</fullName>
    </submittedName>
</protein>
<evidence type="ECO:0000256" key="1">
    <source>
        <dbReference type="SAM" id="MobiDB-lite"/>
    </source>
</evidence>
<dbReference type="AlphaFoldDB" id="A0AAQ3JRP9"/>
<name>A0AAQ3JRP9_9LILI</name>
<feature type="compositionally biased region" description="Polar residues" evidence="1">
    <location>
        <begin position="64"/>
        <end position="80"/>
    </location>
</feature>
<organism evidence="2 3">
    <name type="scientific">Canna indica</name>
    <name type="common">Indian-shot</name>
    <dbReference type="NCBI Taxonomy" id="4628"/>
    <lineage>
        <taxon>Eukaryota</taxon>
        <taxon>Viridiplantae</taxon>
        <taxon>Streptophyta</taxon>
        <taxon>Embryophyta</taxon>
        <taxon>Tracheophyta</taxon>
        <taxon>Spermatophyta</taxon>
        <taxon>Magnoliopsida</taxon>
        <taxon>Liliopsida</taxon>
        <taxon>Zingiberales</taxon>
        <taxon>Cannaceae</taxon>
        <taxon>Canna</taxon>
    </lineage>
</organism>
<feature type="region of interest" description="Disordered" evidence="1">
    <location>
        <begin position="42"/>
        <end position="167"/>
    </location>
</feature>
<sequence length="167" mass="17899">MNGNEKREQGRSKDLYRSWKIVIGYQIQRRAIIHAIGARTRVLRRPVRSSASSPHAKASVPIINPNTRPHTSETLASQPASHGIPPASGHRRHRLPAGASASGGVSPGREIPKRLELPPNSNAGGRRRRLEAPPESGHLLCPSGGGSPTEGSRGMERAIHASDLASF</sequence>
<keyword evidence="3" id="KW-1185">Reference proteome</keyword>
<gene>
    <name evidence="2" type="ORF">Cni_G03571</name>
</gene>
<evidence type="ECO:0000313" key="3">
    <source>
        <dbReference type="Proteomes" id="UP001327560"/>
    </source>
</evidence>
<evidence type="ECO:0000313" key="2">
    <source>
        <dbReference type="EMBL" id="WOK94866.1"/>
    </source>
</evidence>
<accession>A0AAQ3JRP9</accession>
<dbReference type="EMBL" id="CP136890">
    <property type="protein sequence ID" value="WOK94866.1"/>
    <property type="molecule type" value="Genomic_DNA"/>
</dbReference>
<dbReference type="Proteomes" id="UP001327560">
    <property type="component" value="Chromosome 1"/>
</dbReference>